<name>A0ABM0Y514_CAMSA</name>
<sequence>MRSGWSSWKSFPYVIKYKKGKENVLADALSRRHALITTMDAHVLGFESIKDAYAGDAEFGECFQNHGKGIYTEFYLHEGFLFRGRRLCIPNGSIQELLVREAHSGGLSGPFGITKTLAVLQEHFYWPKMRSMVENHCGRCIVC</sequence>
<evidence type="ECO:0000313" key="2">
    <source>
        <dbReference type="Proteomes" id="UP000694864"/>
    </source>
</evidence>
<evidence type="ECO:0000313" key="3">
    <source>
        <dbReference type="RefSeq" id="XP_010495615.1"/>
    </source>
</evidence>
<keyword evidence="2" id="KW-1185">Reference proteome</keyword>
<dbReference type="PANTHER" id="PTHR37984:SF5">
    <property type="entry name" value="PROTEIN NYNRIN-LIKE"/>
    <property type="match status" value="1"/>
</dbReference>
<feature type="domain" description="Integrase zinc-binding" evidence="1">
    <location>
        <begin position="92"/>
        <end position="143"/>
    </location>
</feature>
<evidence type="ECO:0000259" key="1">
    <source>
        <dbReference type="Pfam" id="PF17921"/>
    </source>
</evidence>
<dbReference type="GeneID" id="104772731"/>
<accession>A0ABM0Y514</accession>
<proteinExistence type="predicted"/>
<dbReference type="Proteomes" id="UP000694864">
    <property type="component" value="Chromosome 20"/>
</dbReference>
<organism evidence="2 3">
    <name type="scientific">Camelina sativa</name>
    <name type="common">False flax</name>
    <name type="synonym">Myagrum sativum</name>
    <dbReference type="NCBI Taxonomy" id="90675"/>
    <lineage>
        <taxon>Eukaryota</taxon>
        <taxon>Viridiplantae</taxon>
        <taxon>Streptophyta</taxon>
        <taxon>Embryophyta</taxon>
        <taxon>Tracheophyta</taxon>
        <taxon>Spermatophyta</taxon>
        <taxon>Magnoliopsida</taxon>
        <taxon>eudicotyledons</taxon>
        <taxon>Gunneridae</taxon>
        <taxon>Pentapetalae</taxon>
        <taxon>rosids</taxon>
        <taxon>malvids</taxon>
        <taxon>Brassicales</taxon>
        <taxon>Brassicaceae</taxon>
        <taxon>Camelineae</taxon>
        <taxon>Camelina</taxon>
    </lineage>
</organism>
<dbReference type="InterPro" id="IPR050951">
    <property type="entry name" value="Retrovirus_Pol_polyprotein"/>
</dbReference>
<protein>
    <submittedName>
        <fullName evidence="3">Uncharacterized protein LOC104772731</fullName>
    </submittedName>
</protein>
<dbReference type="InterPro" id="IPR041588">
    <property type="entry name" value="Integrase_H2C2"/>
</dbReference>
<gene>
    <name evidence="3" type="primary">LOC104772731</name>
</gene>
<reference evidence="2" key="1">
    <citation type="journal article" date="2014" name="Nat. Commun.">
        <title>The emerging biofuel crop Camelina sativa retains a highly undifferentiated hexaploid genome structure.</title>
        <authorList>
            <person name="Kagale S."/>
            <person name="Koh C."/>
            <person name="Nixon J."/>
            <person name="Bollina V."/>
            <person name="Clarke W.E."/>
            <person name="Tuteja R."/>
            <person name="Spillane C."/>
            <person name="Robinson S.J."/>
            <person name="Links M.G."/>
            <person name="Clarke C."/>
            <person name="Higgins E.E."/>
            <person name="Huebert T."/>
            <person name="Sharpe A.G."/>
            <person name="Parkin I.A."/>
        </authorList>
    </citation>
    <scope>NUCLEOTIDE SEQUENCE [LARGE SCALE GENOMIC DNA]</scope>
    <source>
        <strain evidence="2">cv. DH55</strain>
    </source>
</reference>
<dbReference type="PANTHER" id="PTHR37984">
    <property type="entry name" value="PROTEIN CBG26694"/>
    <property type="match status" value="1"/>
</dbReference>
<dbReference type="Gene3D" id="1.10.340.70">
    <property type="match status" value="1"/>
</dbReference>
<dbReference type="Pfam" id="PF17921">
    <property type="entry name" value="Integrase_H2C2"/>
    <property type="match status" value="1"/>
</dbReference>
<reference evidence="3" key="2">
    <citation type="submission" date="2025-08" db="UniProtKB">
        <authorList>
            <consortium name="RefSeq"/>
        </authorList>
    </citation>
    <scope>IDENTIFICATION</scope>
    <source>
        <tissue evidence="3">Leaf</tissue>
    </source>
</reference>
<dbReference type="RefSeq" id="XP_010495615.1">
    <property type="nucleotide sequence ID" value="XM_010497313.1"/>
</dbReference>